<dbReference type="EMBL" id="CP007770">
    <property type="protein sequence ID" value="AJC88052.1"/>
    <property type="molecule type" value="Genomic_DNA"/>
</dbReference>
<dbReference type="InterPro" id="IPR019724">
    <property type="entry name" value="UPF0763"/>
</dbReference>
<dbReference type="GeneID" id="74431878"/>
<protein>
    <recommendedName>
        <fullName evidence="1">UPF0763 protein CINS_1090</fullName>
    </recommendedName>
</protein>
<dbReference type="HOGENOM" id="CLU_120359_1_0_7"/>
<dbReference type="KEGG" id="cis:CINS_1090"/>
<dbReference type="Pfam" id="PF10788">
    <property type="entry name" value="DUF2603"/>
    <property type="match status" value="1"/>
</dbReference>
<sequence>MNNLTKKKSQKIIDDLLKQLGMEEQNRTVFHLKNINEKEKQIILDAKCKEVLEPWFIIDENDEVKTMFSIKTLIDFFQKAKEIQRHNFELRLEKAIYQQIPIDFHDVWIVAMDEIQKQINNGTKEANIDLEQLITNIHIKHPNLFFNMKEMAQKVQNNERL</sequence>
<dbReference type="Proteomes" id="UP000031163">
    <property type="component" value="Chromosome"/>
</dbReference>
<comment type="similarity">
    <text evidence="1">Belongs to the UPF0763 family.</text>
</comment>
<evidence type="ECO:0000313" key="2">
    <source>
        <dbReference type="EMBL" id="AJC88052.1"/>
    </source>
</evidence>
<evidence type="ECO:0000256" key="1">
    <source>
        <dbReference type="HAMAP-Rule" id="MF_02110"/>
    </source>
</evidence>
<dbReference type="AlphaFoldDB" id="A0A0A8H271"/>
<accession>A0A0A8H271</accession>
<name>A0A0A8H271_9BACT</name>
<dbReference type="RefSeq" id="WP_039650521.1">
    <property type="nucleotide sequence ID" value="NZ_CP007770.1"/>
</dbReference>
<reference evidence="2 3" key="1">
    <citation type="journal article" date="2014" name="Genome Biol. Evol.">
        <title>Comparative Genomics of the Campylobacter lari Group.</title>
        <authorList>
            <person name="Miller W.G."/>
            <person name="Yee E."/>
            <person name="Chapman M.H."/>
            <person name="Smith T.P."/>
            <person name="Bono J.L."/>
            <person name="Huynh S."/>
            <person name="Parker C.T."/>
            <person name="Vandamme P."/>
            <person name="Luong K."/>
            <person name="Korlach J."/>
        </authorList>
    </citation>
    <scope>NUCLEOTIDE SEQUENCE [LARGE SCALE GENOMIC DNA]</scope>
    <source>
        <strain evidence="2 3">NCTC 12927</strain>
    </source>
</reference>
<gene>
    <name evidence="2" type="ORF">CINS_1090</name>
</gene>
<organism evidence="2 3">
    <name type="scientific">Campylobacter insulaenigrae NCTC 12927</name>
    <dbReference type="NCBI Taxonomy" id="1031564"/>
    <lineage>
        <taxon>Bacteria</taxon>
        <taxon>Pseudomonadati</taxon>
        <taxon>Campylobacterota</taxon>
        <taxon>Epsilonproteobacteria</taxon>
        <taxon>Campylobacterales</taxon>
        <taxon>Campylobacteraceae</taxon>
        <taxon>Campylobacter</taxon>
    </lineage>
</organism>
<evidence type="ECO:0000313" key="3">
    <source>
        <dbReference type="Proteomes" id="UP000031163"/>
    </source>
</evidence>
<dbReference type="STRING" id="1031564.CINS_1090"/>
<dbReference type="HAMAP" id="MF_02110">
    <property type="entry name" value="UPF0763"/>
    <property type="match status" value="1"/>
</dbReference>
<proteinExistence type="inferred from homology"/>